<accession>Q1PUT6</accession>
<feature type="domain" description="HTH cro/C1-type" evidence="2">
    <location>
        <begin position="31"/>
        <end position="85"/>
    </location>
</feature>
<reference evidence="5" key="3">
    <citation type="submission" date="2017-10" db="EMBL/GenBank/DDBJ databases">
        <authorList>
            <person name="Banno H."/>
            <person name="Chua N.-H."/>
        </authorList>
    </citation>
    <scope>NUCLEOTIDE SEQUENCE [LARGE SCALE GENOMIC DNA]</scope>
    <source>
        <strain evidence="5">Kuenenia_mbr1_ru-nijmegen</strain>
    </source>
</reference>
<dbReference type="SUPFAM" id="SSF47413">
    <property type="entry name" value="lambda repressor-like DNA-binding domains"/>
    <property type="match status" value="1"/>
</dbReference>
<evidence type="ECO:0000259" key="2">
    <source>
        <dbReference type="PROSITE" id="PS50943"/>
    </source>
</evidence>
<dbReference type="SMART" id="SM00530">
    <property type="entry name" value="HTH_XRE"/>
    <property type="match status" value="1"/>
</dbReference>
<evidence type="ECO:0000313" key="5">
    <source>
        <dbReference type="EMBL" id="SOH05718.1"/>
    </source>
</evidence>
<evidence type="ECO:0000313" key="6">
    <source>
        <dbReference type="Proteomes" id="UP000221734"/>
    </source>
</evidence>
<dbReference type="RefSeq" id="WP_197705230.1">
    <property type="nucleotide sequence ID" value="NZ_CP049055.1"/>
</dbReference>
<dbReference type="GO" id="GO:0003700">
    <property type="term" value="F:DNA-binding transcription factor activity"/>
    <property type="evidence" value="ECO:0007669"/>
    <property type="project" value="TreeGrafter"/>
</dbReference>
<dbReference type="AlphaFoldDB" id="Q1PUT6"/>
<dbReference type="Gene3D" id="1.10.260.40">
    <property type="entry name" value="lambda repressor-like DNA-binding domains"/>
    <property type="match status" value="1"/>
</dbReference>
<dbReference type="EMBL" id="CT573074">
    <property type="protein sequence ID" value="CAJ70986.1"/>
    <property type="molecule type" value="Genomic_DNA"/>
</dbReference>
<reference evidence="6" key="4">
    <citation type="submission" date="2017-10" db="EMBL/GenBank/DDBJ databases">
        <authorList>
            <person name="Frank J."/>
        </authorList>
    </citation>
    <scope>NUCLEOTIDE SEQUENCE [LARGE SCALE GENOMIC DNA]</scope>
</reference>
<dbReference type="PANTHER" id="PTHR46797">
    <property type="entry name" value="HTH-TYPE TRANSCRIPTIONAL REGULATOR"/>
    <property type="match status" value="1"/>
</dbReference>
<evidence type="ECO:0000256" key="1">
    <source>
        <dbReference type="ARBA" id="ARBA00023125"/>
    </source>
</evidence>
<dbReference type="Pfam" id="PF01381">
    <property type="entry name" value="HTH_3"/>
    <property type="match status" value="1"/>
</dbReference>
<protein>
    <submittedName>
        <fullName evidence="4">Putative immunity repressor protein</fullName>
    </submittedName>
    <submittedName>
        <fullName evidence="3">Similar to immunity repressor protein</fullName>
    </submittedName>
</protein>
<sequence length="151" mass="17309">MSRSILLGVFDHFITPCYKFLMRKNIVGSNVRMIRERLGITQEELALRSGLTQGYINFLENGKRGYSERSLEKIVNALGIQISGLFAEKTIEEPAIVAEQTIPYGKRRRIYDTIISLLEKLPAPVIDHYKILLEAEIEIRNRGSVDRQEKS</sequence>
<dbReference type="InterPro" id="IPR010982">
    <property type="entry name" value="Lambda_DNA-bd_dom_sf"/>
</dbReference>
<reference evidence="3" key="1">
    <citation type="journal article" date="2006" name="Nature">
        <title>Deciphering the evolution and metabolism of an anammox bacterium from a community genome.</title>
        <authorList>
            <person name="Strous M."/>
            <person name="Pelletier E."/>
            <person name="Mangenot S."/>
            <person name="Rattei T."/>
            <person name="Lehner A."/>
            <person name="Taylor M.W."/>
            <person name="Horn M."/>
            <person name="Daims H."/>
            <person name="Bartol-Mavel D."/>
            <person name="Wincker P."/>
            <person name="Barbe V."/>
            <person name="Fonknechten N."/>
            <person name="Vallenet D."/>
            <person name="Segurens B."/>
            <person name="Schenowitz-Truong C."/>
            <person name="Medigue C."/>
            <person name="Collingro A."/>
            <person name="Snel B."/>
            <person name="Dutilh B.E."/>
            <person name="OpDenCamp H.J.M."/>
            <person name="vanDerDrift C."/>
            <person name="Cirpus I."/>
            <person name="vanDePas-Schoonen K.T."/>
            <person name="Harhangi H.R."/>
            <person name="vanNiftrik L."/>
            <person name="Schmid M."/>
            <person name="Keltjens J."/>
            <person name="vanDeVossenberg J."/>
            <person name="Kartal B."/>
            <person name="Meier H."/>
            <person name="Frishman D."/>
            <person name="Huynen M.A."/>
            <person name="Mewes H."/>
            <person name="Weissenbach J."/>
            <person name="Jetten M.S.M."/>
            <person name="Wagner M."/>
            <person name="LePaslier D."/>
        </authorList>
    </citation>
    <scope>NUCLEOTIDE SEQUENCE</scope>
</reference>
<keyword evidence="6" id="KW-1185">Reference proteome</keyword>
<evidence type="ECO:0000313" key="4">
    <source>
        <dbReference type="EMBL" id="QII13235.1"/>
    </source>
</evidence>
<evidence type="ECO:0000313" key="3">
    <source>
        <dbReference type="EMBL" id="CAJ70986.1"/>
    </source>
</evidence>
<gene>
    <name evidence="4" type="ORF">KsCSTR_38560</name>
    <name evidence="5" type="ORF">KSMBR1_3241</name>
    <name evidence="3" type="ORF">kustb0241</name>
</gene>
<reference evidence="3" key="2">
    <citation type="submission" date="2006-01" db="EMBL/GenBank/DDBJ databases">
        <authorList>
            <person name="Genoscope"/>
        </authorList>
    </citation>
    <scope>NUCLEOTIDE SEQUENCE</scope>
</reference>
<dbReference type="InterPro" id="IPR050807">
    <property type="entry name" value="TransReg_Diox_bact_type"/>
</dbReference>
<dbReference type="Proteomes" id="UP000501926">
    <property type="component" value="Chromosome"/>
</dbReference>
<dbReference type="InterPro" id="IPR001387">
    <property type="entry name" value="Cro/C1-type_HTH"/>
</dbReference>
<name>Q1PUT6_KUEST</name>
<dbReference type="PANTHER" id="PTHR46797:SF1">
    <property type="entry name" value="METHYLPHOSPHONATE SYNTHASE"/>
    <property type="match status" value="1"/>
</dbReference>
<dbReference type="PROSITE" id="PS50943">
    <property type="entry name" value="HTH_CROC1"/>
    <property type="match status" value="1"/>
</dbReference>
<dbReference type="GO" id="GO:0003677">
    <property type="term" value="F:DNA binding"/>
    <property type="evidence" value="ECO:0007669"/>
    <property type="project" value="UniProtKB-KW"/>
</dbReference>
<evidence type="ECO:0000313" key="7">
    <source>
        <dbReference type="Proteomes" id="UP000501926"/>
    </source>
</evidence>
<dbReference type="EMBL" id="LT934425">
    <property type="protein sequence ID" value="SOH05718.1"/>
    <property type="molecule type" value="Genomic_DNA"/>
</dbReference>
<reference evidence="4 7" key="5">
    <citation type="submission" date="2020-02" db="EMBL/GenBank/DDBJ databases">
        <title>Newly sequenced genome of strain CSTR1 showed variability in Candidatus Kuenenia stuttgartiensis genomes.</title>
        <authorList>
            <person name="Ding C."/>
            <person name="Adrian L."/>
        </authorList>
    </citation>
    <scope>NUCLEOTIDE SEQUENCE [LARGE SCALE GENOMIC DNA]</scope>
    <source>
        <strain evidence="4 7">CSTR1</strain>
    </source>
</reference>
<dbReference type="GO" id="GO:0005829">
    <property type="term" value="C:cytosol"/>
    <property type="evidence" value="ECO:0007669"/>
    <property type="project" value="TreeGrafter"/>
</dbReference>
<dbReference type="EMBL" id="CP049055">
    <property type="protein sequence ID" value="QII13235.1"/>
    <property type="molecule type" value="Genomic_DNA"/>
</dbReference>
<dbReference type="Proteomes" id="UP000221734">
    <property type="component" value="Chromosome Kuenenia_stuttgartiensis_MBR1"/>
</dbReference>
<dbReference type="KEGG" id="kst:KSMBR1_3241"/>
<keyword evidence="1" id="KW-0238">DNA-binding</keyword>
<organism evidence="3">
    <name type="scientific">Kuenenia stuttgartiensis</name>
    <dbReference type="NCBI Taxonomy" id="174633"/>
    <lineage>
        <taxon>Bacteria</taxon>
        <taxon>Pseudomonadati</taxon>
        <taxon>Planctomycetota</taxon>
        <taxon>Candidatus Brocadiia</taxon>
        <taxon>Candidatus Brocadiales</taxon>
        <taxon>Candidatus Brocadiaceae</taxon>
        <taxon>Candidatus Kuenenia</taxon>
    </lineage>
</organism>
<proteinExistence type="predicted"/>
<dbReference type="CDD" id="cd00093">
    <property type="entry name" value="HTH_XRE"/>
    <property type="match status" value="1"/>
</dbReference>